<evidence type="ECO:0000256" key="5">
    <source>
        <dbReference type="ARBA" id="ARBA00022763"/>
    </source>
</evidence>
<dbReference type="InterPro" id="IPR014001">
    <property type="entry name" value="Helicase_ATP-bd"/>
</dbReference>
<evidence type="ECO:0000256" key="13">
    <source>
        <dbReference type="HAMAP-Rule" id="MF_00204"/>
    </source>
</evidence>
<dbReference type="InterPro" id="IPR036876">
    <property type="entry name" value="UVR_dom_sf"/>
</dbReference>
<feature type="domain" description="Helicase ATP-binding" evidence="16">
    <location>
        <begin position="25"/>
        <end position="178"/>
    </location>
</feature>
<evidence type="ECO:0000259" key="17">
    <source>
        <dbReference type="PROSITE" id="PS51194"/>
    </source>
</evidence>
<protein>
    <recommendedName>
        <fullName evidence="12 13">UvrABC system protein B</fullName>
        <shortName evidence="13">Protein UvrB</shortName>
    </recommendedName>
    <alternativeName>
        <fullName evidence="13">Excinuclease ABC subunit B</fullName>
    </alternativeName>
</protein>
<keyword evidence="4 13" id="KW-0547">Nucleotide-binding</keyword>
<dbReference type="AlphaFoldDB" id="A0A1H2DM14"/>
<dbReference type="InterPro" id="IPR001650">
    <property type="entry name" value="Helicase_C-like"/>
</dbReference>
<comment type="similarity">
    <text evidence="2 13 14">Belongs to the UvrB family.</text>
</comment>
<evidence type="ECO:0000256" key="8">
    <source>
        <dbReference type="ARBA" id="ARBA00022881"/>
    </source>
</evidence>
<keyword evidence="19" id="KW-1185">Reference proteome</keyword>
<dbReference type="Pfam" id="PF17757">
    <property type="entry name" value="UvrB_inter"/>
    <property type="match status" value="1"/>
</dbReference>
<dbReference type="CDD" id="cd18790">
    <property type="entry name" value="SF2_C_UvrB"/>
    <property type="match status" value="1"/>
</dbReference>
<dbReference type="HAMAP" id="MF_00204">
    <property type="entry name" value="UvrB"/>
    <property type="match status" value="1"/>
</dbReference>
<evidence type="ECO:0000256" key="4">
    <source>
        <dbReference type="ARBA" id="ARBA00022741"/>
    </source>
</evidence>
<feature type="short sequence motif" description="Beta-hairpin" evidence="13">
    <location>
        <begin position="91"/>
        <end position="114"/>
    </location>
</feature>
<keyword evidence="3 13" id="KW-0963">Cytoplasm</keyword>
<comment type="domain">
    <text evidence="13">The beta-hairpin motif is involved in DNA binding.</text>
</comment>
<dbReference type="PROSITE" id="PS51192">
    <property type="entry name" value="HELICASE_ATP_BIND_1"/>
    <property type="match status" value="1"/>
</dbReference>
<dbReference type="RefSeq" id="WP_092229293.1">
    <property type="nucleotide sequence ID" value="NZ_FNLL01000001.1"/>
</dbReference>
<dbReference type="GO" id="GO:0003677">
    <property type="term" value="F:DNA binding"/>
    <property type="evidence" value="ECO:0007669"/>
    <property type="project" value="UniProtKB-UniRule"/>
</dbReference>
<dbReference type="Gene3D" id="3.40.50.300">
    <property type="entry name" value="P-loop containing nucleotide triphosphate hydrolases"/>
    <property type="match status" value="3"/>
</dbReference>
<dbReference type="SUPFAM" id="SSF52540">
    <property type="entry name" value="P-loop containing nucleoside triphosphate hydrolases"/>
    <property type="match status" value="2"/>
</dbReference>
<dbReference type="GO" id="GO:0009432">
    <property type="term" value="P:SOS response"/>
    <property type="evidence" value="ECO:0007669"/>
    <property type="project" value="UniProtKB-UniRule"/>
</dbReference>
<dbReference type="CDD" id="cd17916">
    <property type="entry name" value="DEXHc_UvrB"/>
    <property type="match status" value="1"/>
</dbReference>
<dbReference type="Proteomes" id="UP000199608">
    <property type="component" value="Unassembled WGS sequence"/>
</dbReference>
<dbReference type="PANTHER" id="PTHR24029">
    <property type="entry name" value="UVRABC SYSTEM PROTEIN B"/>
    <property type="match status" value="1"/>
</dbReference>
<dbReference type="Gene3D" id="4.10.860.10">
    <property type="entry name" value="UVR domain"/>
    <property type="match status" value="1"/>
</dbReference>
<evidence type="ECO:0000256" key="9">
    <source>
        <dbReference type="ARBA" id="ARBA00023204"/>
    </source>
</evidence>
<dbReference type="InterPro" id="IPR006935">
    <property type="entry name" value="Helicase/UvrB_N"/>
</dbReference>
<evidence type="ECO:0000256" key="12">
    <source>
        <dbReference type="ARBA" id="ARBA00029504"/>
    </source>
</evidence>
<dbReference type="SMART" id="SM00490">
    <property type="entry name" value="HELICc"/>
    <property type="match status" value="1"/>
</dbReference>
<feature type="domain" description="Helicase C-terminal" evidence="17">
    <location>
        <begin position="430"/>
        <end position="592"/>
    </location>
</feature>
<evidence type="ECO:0000256" key="1">
    <source>
        <dbReference type="ARBA" id="ARBA00004496"/>
    </source>
</evidence>
<dbReference type="EMBL" id="FNLL01000001">
    <property type="protein sequence ID" value="SDT83791.1"/>
    <property type="molecule type" value="Genomic_DNA"/>
</dbReference>
<keyword evidence="8 13" id="KW-0267">Excision nuclease</keyword>
<evidence type="ECO:0000256" key="7">
    <source>
        <dbReference type="ARBA" id="ARBA00022840"/>
    </source>
</evidence>
<keyword evidence="9 13" id="KW-0234">DNA repair</keyword>
<dbReference type="GO" id="GO:0006289">
    <property type="term" value="P:nucleotide-excision repair"/>
    <property type="evidence" value="ECO:0007669"/>
    <property type="project" value="UniProtKB-UniRule"/>
</dbReference>
<dbReference type="InterPro" id="IPR041471">
    <property type="entry name" value="UvrB_inter"/>
</dbReference>
<dbReference type="GO" id="GO:0009381">
    <property type="term" value="F:excinuclease ABC activity"/>
    <property type="evidence" value="ECO:0007669"/>
    <property type="project" value="UniProtKB-UniRule"/>
</dbReference>
<dbReference type="InterPro" id="IPR024759">
    <property type="entry name" value="UvrB_YAD/RRR_dom"/>
</dbReference>
<dbReference type="NCBIfam" id="TIGR00631">
    <property type="entry name" value="uvrb"/>
    <property type="match status" value="1"/>
</dbReference>
<organism evidence="18 19">
    <name type="scientific">Desulfobacula phenolica</name>
    <dbReference type="NCBI Taxonomy" id="90732"/>
    <lineage>
        <taxon>Bacteria</taxon>
        <taxon>Pseudomonadati</taxon>
        <taxon>Thermodesulfobacteriota</taxon>
        <taxon>Desulfobacteria</taxon>
        <taxon>Desulfobacterales</taxon>
        <taxon>Desulfobacteraceae</taxon>
        <taxon>Desulfobacula</taxon>
    </lineage>
</organism>
<feature type="domain" description="UVR" evidence="15">
    <location>
        <begin position="625"/>
        <end position="660"/>
    </location>
</feature>
<gene>
    <name evidence="13" type="primary">uvrB</name>
    <name evidence="18" type="ORF">SAMN04487931_10111</name>
</gene>
<dbReference type="SUPFAM" id="SSF46600">
    <property type="entry name" value="C-terminal UvrC-binding domain of UvrB"/>
    <property type="match status" value="1"/>
</dbReference>
<dbReference type="GO" id="GO:0016887">
    <property type="term" value="F:ATP hydrolysis activity"/>
    <property type="evidence" value="ECO:0007669"/>
    <property type="project" value="InterPro"/>
</dbReference>
<dbReference type="PANTHER" id="PTHR24029:SF0">
    <property type="entry name" value="UVRABC SYSTEM PROTEIN B"/>
    <property type="match status" value="1"/>
</dbReference>
<evidence type="ECO:0000313" key="19">
    <source>
        <dbReference type="Proteomes" id="UP000199608"/>
    </source>
</evidence>
<evidence type="ECO:0000256" key="14">
    <source>
        <dbReference type="RuleBase" id="RU003587"/>
    </source>
</evidence>
<evidence type="ECO:0000259" key="15">
    <source>
        <dbReference type="PROSITE" id="PS50151"/>
    </source>
</evidence>
<sequence length="663" mass="76141">MGLFNLVSDFSPTGDQPGAIEYLSKGVLNNEKHQVLLGVTGSGKTFTMANIIASVEKPSLIIAPNKTLAAQLYNEFNGLFPDNCVEYFVSYYDYYQPEAYLPSSDTYIQKDSSINEVIDKMRHSATRSVLARKDVIVVASVSCIYGLGAPEDYLALRITLDVDQEISREKVLEEFVNIQYTRNDTDFHRGVFRVRGDRVEIFPAYEEEKAVRIDFFGDTIEGICEIDPLKGDVLKRFDQMVIYPASHYVTKQQTRQRAMKGIVEELKMRLEYFYSNNKLVEAQRLDERTRYDLEMLNEIGYCNGIENYSRHLTGRKPGEPPPTLLDYMDDDFLLFFDESHISVSQLGAMYKADRSRKTTLVEHGFRLPSAIDNRPLKFEEFRQKSPQVIYVSATPADYEMEKAMGMVAEQIVRPTGLLDPEVEIRDAETQVDDLYEEIMKRVEAGERVLVTTLTKRMAEDLTDYYADLGIKVKYLHSDIATMERIDIIQDLRRGLFDVLIGINLLREGLDIPEVTLVAILDADKEGFLRSYRSFIQIFGRAARNVYGRVIMYAQKKTASMNKAISETRRRQKIQKAYNEKHHIVPTTIKKQLNSADYSARARVTVLEGSVNEDIKAYEAGELNLEDIVKDLEYKMKLAAENLEFEKAAEYRDKIKELMEIQQF</sequence>
<dbReference type="Pfam" id="PF04851">
    <property type="entry name" value="ResIII"/>
    <property type="match status" value="1"/>
</dbReference>
<comment type="subcellular location">
    <subcellularLocation>
        <location evidence="1 13 14">Cytoplasm</location>
    </subcellularLocation>
</comment>
<accession>A0A1H2DM14</accession>
<dbReference type="GO" id="GO:0005524">
    <property type="term" value="F:ATP binding"/>
    <property type="evidence" value="ECO:0007669"/>
    <property type="project" value="UniProtKB-UniRule"/>
</dbReference>
<keyword evidence="6 13" id="KW-0228">DNA excision</keyword>
<dbReference type="Pfam" id="PF12344">
    <property type="entry name" value="UvrB"/>
    <property type="match status" value="1"/>
</dbReference>
<comment type="function">
    <text evidence="13">The UvrABC repair system catalyzes the recognition and processing of DNA lesions. A damage recognition complex composed of 2 UvrA and 2 UvrB subunits scans DNA for abnormalities. Upon binding of the UvrA(2)B(2) complex to a putative damaged site, the DNA wraps around one UvrB monomer. DNA wrap is dependent on ATP binding by UvrB and probably causes local melting of the DNA helix, facilitating insertion of UvrB beta-hairpin between the DNA strands. Then UvrB probes one DNA strand for the presence of a lesion. If a lesion is found the UvrA subunits dissociate and the UvrB-DNA preincision complex is formed. This complex is subsequently bound by UvrC and the second UvrB is released. If no lesion is found, the DNA wraps around the other UvrB subunit that will check the other stand for damage.</text>
</comment>
<evidence type="ECO:0000256" key="11">
    <source>
        <dbReference type="ARBA" id="ARBA00026033"/>
    </source>
</evidence>
<evidence type="ECO:0000256" key="3">
    <source>
        <dbReference type="ARBA" id="ARBA00022490"/>
    </source>
</evidence>
<reference evidence="19" key="1">
    <citation type="submission" date="2016-10" db="EMBL/GenBank/DDBJ databases">
        <authorList>
            <person name="Varghese N."/>
            <person name="Submissions S."/>
        </authorList>
    </citation>
    <scope>NUCLEOTIDE SEQUENCE [LARGE SCALE GENOMIC DNA]</scope>
    <source>
        <strain evidence="19">DSM 3384</strain>
    </source>
</reference>
<dbReference type="InterPro" id="IPR001943">
    <property type="entry name" value="UVR_dom"/>
</dbReference>
<evidence type="ECO:0000256" key="2">
    <source>
        <dbReference type="ARBA" id="ARBA00008533"/>
    </source>
</evidence>
<evidence type="ECO:0000313" key="18">
    <source>
        <dbReference type="EMBL" id="SDT83791.1"/>
    </source>
</evidence>
<evidence type="ECO:0000256" key="10">
    <source>
        <dbReference type="ARBA" id="ARBA00023236"/>
    </source>
</evidence>
<dbReference type="PROSITE" id="PS50151">
    <property type="entry name" value="UVR"/>
    <property type="match status" value="1"/>
</dbReference>
<dbReference type="SMART" id="SM00487">
    <property type="entry name" value="DEXDc"/>
    <property type="match status" value="1"/>
</dbReference>
<dbReference type="NCBIfam" id="NF003673">
    <property type="entry name" value="PRK05298.1"/>
    <property type="match status" value="1"/>
</dbReference>
<dbReference type="GO" id="GO:0005737">
    <property type="term" value="C:cytoplasm"/>
    <property type="evidence" value="ECO:0007669"/>
    <property type="project" value="UniProtKB-SubCell"/>
</dbReference>
<dbReference type="PROSITE" id="PS51194">
    <property type="entry name" value="HELICASE_CTER"/>
    <property type="match status" value="1"/>
</dbReference>
<dbReference type="Pfam" id="PF02151">
    <property type="entry name" value="UVR"/>
    <property type="match status" value="1"/>
</dbReference>
<keyword evidence="10 13" id="KW-0742">SOS response</keyword>
<dbReference type="InterPro" id="IPR027417">
    <property type="entry name" value="P-loop_NTPase"/>
</dbReference>
<evidence type="ECO:0000256" key="6">
    <source>
        <dbReference type="ARBA" id="ARBA00022769"/>
    </source>
</evidence>
<dbReference type="Pfam" id="PF00271">
    <property type="entry name" value="Helicase_C"/>
    <property type="match status" value="1"/>
</dbReference>
<evidence type="ECO:0000259" key="16">
    <source>
        <dbReference type="PROSITE" id="PS51192"/>
    </source>
</evidence>
<keyword evidence="7 13" id="KW-0067">ATP-binding</keyword>
<dbReference type="InterPro" id="IPR004807">
    <property type="entry name" value="UvrB"/>
</dbReference>
<name>A0A1H2DM14_9BACT</name>
<keyword evidence="5 13" id="KW-0227">DNA damage</keyword>
<dbReference type="GO" id="GO:0009380">
    <property type="term" value="C:excinuclease repair complex"/>
    <property type="evidence" value="ECO:0007669"/>
    <property type="project" value="InterPro"/>
</dbReference>
<comment type="subunit">
    <text evidence="11 13 14">Forms a heterotetramer with UvrA during the search for lesions. Interacts with UvrC in an incision complex.</text>
</comment>
<proteinExistence type="inferred from homology"/>
<feature type="binding site" evidence="13">
    <location>
        <begin position="38"/>
        <end position="45"/>
    </location>
    <ligand>
        <name>ATP</name>
        <dbReference type="ChEBI" id="CHEBI:30616"/>
    </ligand>
</feature>